<keyword evidence="2" id="KW-0413">Isomerase</keyword>
<evidence type="ECO:0000256" key="3">
    <source>
        <dbReference type="ARBA" id="ARBA00023277"/>
    </source>
</evidence>
<dbReference type="AlphaFoldDB" id="X1ECU9"/>
<sequence length="218" mass="24509">YLSKDMEEGYPGNLSVTVEYSLTEENELKIYYEAETDKATPVNLTHHSYFNLTACSEDVLNHEVTIFADKYTAADEELIPTGELEDVKGTPMDFLNPYTIGSRIAEVTGGYDLNYVLNSTEGDMSLAARVYEPKSGRTMEVYTTEPGLQFYTGNFLDGTLTGKDEKVYKKHFGFCMETQHFPDSPNQPSFPSTILRPGEKYTHSMSYKFLQGAYPAAI</sequence>
<dbReference type="PANTHER" id="PTHR10091">
    <property type="entry name" value="ALDOSE-1-EPIMERASE"/>
    <property type="match status" value="1"/>
</dbReference>
<name>X1ECU9_9ZZZZ</name>
<proteinExistence type="inferred from homology"/>
<dbReference type="InterPro" id="IPR011013">
    <property type="entry name" value="Gal_mutarotase_sf_dom"/>
</dbReference>
<evidence type="ECO:0008006" key="5">
    <source>
        <dbReference type="Google" id="ProtNLM"/>
    </source>
</evidence>
<dbReference type="EMBL" id="BART01031958">
    <property type="protein sequence ID" value="GAH18190.1"/>
    <property type="molecule type" value="Genomic_DNA"/>
</dbReference>
<dbReference type="GO" id="GO:0006006">
    <property type="term" value="P:glucose metabolic process"/>
    <property type="evidence" value="ECO:0007669"/>
    <property type="project" value="TreeGrafter"/>
</dbReference>
<dbReference type="Gene3D" id="2.70.98.10">
    <property type="match status" value="1"/>
</dbReference>
<dbReference type="GO" id="GO:0033499">
    <property type="term" value="P:galactose catabolic process via UDP-galactose, Leloir pathway"/>
    <property type="evidence" value="ECO:0007669"/>
    <property type="project" value="TreeGrafter"/>
</dbReference>
<keyword evidence="3" id="KW-0119">Carbohydrate metabolism</keyword>
<dbReference type="CDD" id="cd09019">
    <property type="entry name" value="galactose_mutarotase_like"/>
    <property type="match status" value="1"/>
</dbReference>
<feature type="non-terminal residue" evidence="4">
    <location>
        <position position="1"/>
    </location>
</feature>
<dbReference type="GO" id="GO:0030246">
    <property type="term" value="F:carbohydrate binding"/>
    <property type="evidence" value="ECO:0007669"/>
    <property type="project" value="InterPro"/>
</dbReference>
<gene>
    <name evidence="4" type="ORF">S01H4_55383</name>
</gene>
<reference evidence="4" key="1">
    <citation type="journal article" date="2014" name="Front. Microbiol.">
        <title>High frequency of phylogenetically diverse reductive dehalogenase-homologous genes in deep subseafloor sedimentary metagenomes.</title>
        <authorList>
            <person name="Kawai M."/>
            <person name="Futagami T."/>
            <person name="Toyoda A."/>
            <person name="Takaki Y."/>
            <person name="Nishi S."/>
            <person name="Hori S."/>
            <person name="Arai W."/>
            <person name="Tsubouchi T."/>
            <person name="Morono Y."/>
            <person name="Uchiyama I."/>
            <person name="Ito T."/>
            <person name="Fujiyama A."/>
            <person name="Inagaki F."/>
            <person name="Takami H."/>
        </authorList>
    </citation>
    <scope>NUCLEOTIDE SEQUENCE</scope>
    <source>
        <strain evidence="4">Expedition CK06-06</strain>
    </source>
</reference>
<accession>X1ECU9</accession>
<dbReference type="InterPro" id="IPR047215">
    <property type="entry name" value="Galactose_mutarotase-like"/>
</dbReference>
<dbReference type="InterPro" id="IPR008183">
    <property type="entry name" value="Aldose_1/G6P_1-epimerase"/>
</dbReference>
<dbReference type="SUPFAM" id="SSF74650">
    <property type="entry name" value="Galactose mutarotase-like"/>
    <property type="match status" value="1"/>
</dbReference>
<comment type="similarity">
    <text evidence="1">Belongs to the aldose epimerase family.</text>
</comment>
<evidence type="ECO:0000256" key="2">
    <source>
        <dbReference type="ARBA" id="ARBA00023235"/>
    </source>
</evidence>
<organism evidence="4">
    <name type="scientific">marine sediment metagenome</name>
    <dbReference type="NCBI Taxonomy" id="412755"/>
    <lineage>
        <taxon>unclassified sequences</taxon>
        <taxon>metagenomes</taxon>
        <taxon>ecological metagenomes</taxon>
    </lineage>
</organism>
<dbReference type="GO" id="GO:0005737">
    <property type="term" value="C:cytoplasm"/>
    <property type="evidence" value="ECO:0007669"/>
    <property type="project" value="TreeGrafter"/>
</dbReference>
<evidence type="ECO:0000256" key="1">
    <source>
        <dbReference type="ARBA" id="ARBA00006206"/>
    </source>
</evidence>
<dbReference type="GO" id="GO:0004034">
    <property type="term" value="F:aldose 1-epimerase activity"/>
    <property type="evidence" value="ECO:0007669"/>
    <property type="project" value="TreeGrafter"/>
</dbReference>
<protein>
    <recommendedName>
        <fullName evidence="5">Aldose 1-epimerase</fullName>
    </recommendedName>
</protein>
<dbReference type="PANTHER" id="PTHR10091:SF0">
    <property type="entry name" value="GALACTOSE MUTAROTASE"/>
    <property type="match status" value="1"/>
</dbReference>
<evidence type="ECO:0000313" key="4">
    <source>
        <dbReference type="EMBL" id="GAH18190.1"/>
    </source>
</evidence>
<dbReference type="Pfam" id="PF01263">
    <property type="entry name" value="Aldose_epim"/>
    <property type="match status" value="1"/>
</dbReference>
<comment type="caution">
    <text evidence="4">The sequence shown here is derived from an EMBL/GenBank/DDBJ whole genome shotgun (WGS) entry which is preliminary data.</text>
</comment>
<dbReference type="InterPro" id="IPR014718">
    <property type="entry name" value="GH-type_carb-bd"/>
</dbReference>